<comment type="caution">
    <text evidence="1">The sequence shown here is derived from an EMBL/GenBank/DDBJ whole genome shotgun (WGS) entry which is preliminary data.</text>
</comment>
<keyword evidence="2" id="KW-1185">Reference proteome</keyword>
<dbReference type="Proteomes" id="UP000789366">
    <property type="component" value="Unassembled WGS sequence"/>
</dbReference>
<reference evidence="1" key="1">
    <citation type="submission" date="2021-06" db="EMBL/GenBank/DDBJ databases">
        <authorList>
            <person name="Kallberg Y."/>
            <person name="Tangrot J."/>
            <person name="Rosling A."/>
        </authorList>
    </citation>
    <scope>NUCLEOTIDE SEQUENCE</scope>
    <source>
        <strain evidence="1">28 12/20/2015</strain>
    </source>
</reference>
<accession>A0ACA9P878</accession>
<evidence type="ECO:0000313" key="1">
    <source>
        <dbReference type="EMBL" id="CAG8689621.1"/>
    </source>
</evidence>
<protein>
    <submittedName>
        <fullName evidence="1">14715_t:CDS:1</fullName>
    </submittedName>
</protein>
<organism evidence="1 2">
    <name type="scientific">Cetraspora pellucida</name>
    <dbReference type="NCBI Taxonomy" id="1433469"/>
    <lineage>
        <taxon>Eukaryota</taxon>
        <taxon>Fungi</taxon>
        <taxon>Fungi incertae sedis</taxon>
        <taxon>Mucoromycota</taxon>
        <taxon>Glomeromycotina</taxon>
        <taxon>Glomeromycetes</taxon>
        <taxon>Diversisporales</taxon>
        <taxon>Gigasporaceae</taxon>
        <taxon>Cetraspora</taxon>
    </lineage>
</organism>
<name>A0ACA9P878_9GLOM</name>
<sequence length="163" mass="19181">KSEQEFVLFDNHSKKPPHYHIDDKKKYVFFDWGSREKAEKLFFQKVQERFESVDAGKKYIQPKNIIVANKLETIYRIASQTRLDLLACLVKKQPANLQELAQLLRRDYANVWRDCQALNSLRIIKLKKAGREIRPTALYEKIIIEFPMVDISRERSSGIDLVA</sequence>
<gene>
    <name evidence="1" type="ORF">SPELUC_LOCUS10678</name>
</gene>
<feature type="non-terminal residue" evidence="1">
    <location>
        <position position="1"/>
    </location>
</feature>
<proteinExistence type="predicted"/>
<evidence type="ECO:0000313" key="2">
    <source>
        <dbReference type="Proteomes" id="UP000789366"/>
    </source>
</evidence>
<dbReference type="EMBL" id="CAJVPW010020546">
    <property type="protein sequence ID" value="CAG8689621.1"/>
    <property type="molecule type" value="Genomic_DNA"/>
</dbReference>